<sequence length="285" mass="33726">MRTAIIGFGIIGKKYLEAINKETSLEIKYISNLEVVDVINIKYIKDYTKIPLDDIDIVFVTTPPNTHYEIANYFLSNGKKVFVEKPATIDKKDFEKLYQEFGDRFNVVYHWMYGDEVLFLKNNDLFLKNFDEIVVHINDPYYTDEGILKKHFGGAWLDSGVNVLSMLSIFVNLDKYKLYRKYREVDDDTNQDYVVTREYLCNDSKIVVNINWDNNSNMKNTIIKNDYEMIEIDHTNQVIKLNGKIVFESKVEDRLLSHYENFFKSFKSYKNDIKITKLIHDKLFE</sequence>
<dbReference type="Gene3D" id="3.30.360.10">
    <property type="entry name" value="Dihydrodipicolinate Reductase, domain 2"/>
    <property type="match status" value="1"/>
</dbReference>
<dbReference type="SUPFAM" id="SSF51735">
    <property type="entry name" value="NAD(P)-binding Rossmann-fold domains"/>
    <property type="match status" value="1"/>
</dbReference>
<feature type="domain" description="Gfo/Idh/MocA-like oxidoreductase N-terminal" evidence="1">
    <location>
        <begin position="1"/>
        <end position="101"/>
    </location>
</feature>
<gene>
    <name evidence="2" type="ORF">NCTC10138_00186</name>
</gene>
<name>A0A449BBL0_HAPAX</name>
<dbReference type="AlphaFoldDB" id="A0A449BBL0"/>
<dbReference type="OrthoDB" id="9815825at2"/>
<dbReference type="EMBL" id="LR215048">
    <property type="protein sequence ID" value="VEU79833.1"/>
    <property type="molecule type" value="Genomic_DNA"/>
</dbReference>
<accession>A0A449BBL0</accession>
<dbReference type="GO" id="GO:0000166">
    <property type="term" value="F:nucleotide binding"/>
    <property type="evidence" value="ECO:0007669"/>
    <property type="project" value="InterPro"/>
</dbReference>
<evidence type="ECO:0000313" key="2">
    <source>
        <dbReference type="EMBL" id="VEU79833.1"/>
    </source>
</evidence>
<dbReference type="Proteomes" id="UP000289841">
    <property type="component" value="Chromosome"/>
</dbReference>
<dbReference type="InterPro" id="IPR000683">
    <property type="entry name" value="Gfo/Idh/MocA-like_OxRdtase_N"/>
</dbReference>
<evidence type="ECO:0000259" key="1">
    <source>
        <dbReference type="Pfam" id="PF01408"/>
    </source>
</evidence>
<dbReference type="KEGG" id="aaxa:NCTC10138_00186"/>
<keyword evidence="3" id="KW-1185">Reference proteome</keyword>
<dbReference type="InterPro" id="IPR036291">
    <property type="entry name" value="NAD(P)-bd_dom_sf"/>
</dbReference>
<dbReference type="Pfam" id="PF01408">
    <property type="entry name" value="GFO_IDH_MocA"/>
    <property type="match status" value="1"/>
</dbReference>
<proteinExistence type="predicted"/>
<reference evidence="2 3" key="1">
    <citation type="submission" date="2019-01" db="EMBL/GenBank/DDBJ databases">
        <authorList>
            <consortium name="Pathogen Informatics"/>
        </authorList>
    </citation>
    <scope>NUCLEOTIDE SEQUENCE [LARGE SCALE GENOMIC DNA]</scope>
    <source>
        <strain evidence="2 3">NCTC10138</strain>
    </source>
</reference>
<dbReference type="InterPro" id="IPR051450">
    <property type="entry name" value="Gfo/Idh/MocA_Oxidoreductases"/>
</dbReference>
<dbReference type="PANTHER" id="PTHR43377">
    <property type="entry name" value="BILIVERDIN REDUCTASE A"/>
    <property type="match status" value="1"/>
</dbReference>
<organism evidence="2 3">
    <name type="scientific">Haploplasma axanthum</name>
    <name type="common">Acholeplasma axanthum</name>
    <dbReference type="NCBI Taxonomy" id="29552"/>
    <lineage>
        <taxon>Bacteria</taxon>
        <taxon>Bacillati</taxon>
        <taxon>Mycoplasmatota</taxon>
        <taxon>Mollicutes</taxon>
        <taxon>Acholeplasmatales</taxon>
        <taxon>Acholeplasmataceae</taxon>
        <taxon>Haploplasma</taxon>
    </lineage>
</organism>
<protein>
    <submittedName>
        <fullName evidence="2">Putative oxidoreductase</fullName>
    </submittedName>
</protein>
<dbReference type="RefSeq" id="WP_026390754.1">
    <property type="nucleotide sequence ID" value="NZ_LR215048.1"/>
</dbReference>
<dbReference type="PANTHER" id="PTHR43377:SF1">
    <property type="entry name" value="BILIVERDIN REDUCTASE A"/>
    <property type="match status" value="1"/>
</dbReference>
<dbReference type="STRING" id="1278311.GCA_000428705_01289"/>
<dbReference type="Gene3D" id="3.40.50.720">
    <property type="entry name" value="NAD(P)-binding Rossmann-like Domain"/>
    <property type="match status" value="1"/>
</dbReference>
<evidence type="ECO:0000313" key="3">
    <source>
        <dbReference type="Proteomes" id="UP000289841"/>
    </source>
</evidence>